<name>A0ABU5AY80_9PSED</name>
<dbReference type="Proteomes" id="UP001274111">
    <property type="component" value="Unassembled WGS sequence"/>
</dbReference>
<accession>A0ABU5AY80</accession>
<evidence type="ECO:0000313" key="1">
    <source>
        <dbReference type="EMBL" id="MDX9584250.1"/>
    </source>
</evidence>
<evidence type="ECO:0000313" key="2">
    <source>
        <dbReference type="Proteomes" id="UP001274111"/>
    </source>
</evidence>
<comment type="caution">
    <text evidence="1">The sequence shown here is derived from an EMBL/GenBank/DDBJ whole genome shotgun (WGS) entry which is preliminary data.</text>
</comment>
<reference evidence="1 2" key="1">
    <citation type="submission" date="2023-11" db="EMBL/GenBank/DDBJ databases">
        <title>Pseudomonas fragariae, a Novel Bacterial Species Causing Leaf Spots on Strawberry (Fragaria x ananassa).</title>
        <authorList>
            <person name="Marin M.V."/>
            <person name="Carvalho R."/>
            <person name="Paret M.L."/>
            <person name="Jones J.B."/>
            <person name="Peres N.A."/>
        </authorList>
    </citation>
    <scope>NUCLEOTIDE SEQUENCE [LARGE SCALE GENOMIC DNA]</scope>
    <source>
        <strain evidence="1 2">19</strain>
    </source>
</reference>
<dbReference type="EMBL" id="JAXCEY010000001">
    <property type="protein sequence ID" value="MDX9584250.1"/>
    <property type="molecule type" value="Genomic_DNA"/>
</dbReference>
<keyword evidence="2" id="KW-1185">Reference proteome</keyword>
<organism evidence="1 2">
    <name type="scientific">Pseudomonas fragariae</name>
    <name type="common">ex Marin et al. 2024</name>
    <dbReference type="NCBI Taxonomy" id="3080056"/>
    <lineage>
        <taxon>Bacteria</taxon>
        <taxon>Pseudomonadati</taxon>
        <taxon>Pseudomonadota</taxon>
        <taxon>Gammaproteobacteria</taxon>
        <taxon>Pseudomonadales</taxon>
        <taxon>Pseudomonadaceae</taxon>
        <taxon>Pseudomonas</taxon>
    </lineage>
</organism>
<sequence>MLLYRKWASLLEVVLAVIAGGGGAHSDNRPEVAEKVLAYAGEGGVKVWTLRIGARTDNRALMQVKGVDHDGNMKNQKMAVERTSTDTRYSTTDDGQKVVVLVLQKGWGELYLPGGSHALNIDYDESLSGRGNAQAFLTLRVGSQRTKLLDSRISSALRPASNVWLPGQLAIIRAS</sequence>
<gene>
    <name evidence="1" type="ORF">SLT84_00865</name>
</gene>
<dbReference type="RefSeq" id="WP_316927653.1">
    <property type="nucleotide sequence ID" value="NZ_JAINZM010000002.1"/>
</dbReference>
<proteinExistence type="predicted"/>
<protein>
    <submittedName>
        <fullName evidence="1">Uncharacterized protein</fullName>
    </submittedName>
</protein>